<organism evidence="2 3">
    <name type="scientific">Parabacteroides johnsonii CL02T12C29</name>
    <dbReference type="NCBI Taxonomy" id="999419"/>
    <lineage>
        <taxon>Bacteria</taxon>
        <taxon>Pseudomonadati</taxon>
        <taxon>Bacteroidota</taxon>
        <taxon>Bacteroidia</taxon>
        <taxon>Bacteroidales</taxon>
        <taxon>Tannerellaceae</taxon>
        <taxon>Parabacteroides</taxon>
    </lineage>
</organism>
<protein>
    <recommendedName>
        <fullName evidence="4">DUF3244 domain-containing protein</fullName>
    </recommendedName>
</protein>
<comment type="caution">
    <text evidence="2">The sequence shown here is derived from an EMBL/GenBank/DDBJ whole genome shotgun (WGS) entry which is preliminary data.</text>
</comment>
<dbReference type="HOGENOM" id="CLU_165477_0_0_10"/>
<sequence>MKTIKKLGNLILILTISLPCFAKKKVEFKGDFRKWIKTSTSEIPIHGWVEDNNKDLLLEFSTNLGTVQVTVTNSEGEIVYNQSIVTKPSVVISLDEEIREGATVSITDGKNLVYGEI</sequence>
<keyword evidence="1" id="KW-0732">Signal</keyword>
<dbReference type="EMBL" id="AGZP01000015">
    <property type="protein sequence ID" value="EKN11280.1"/>
    <property type="molecule type" value="Genomic_DNA"/>
</dbReference>
<dbReference type="AlphaFoldDB" id="K5ZJ50"/>
<gene>
    <name evidence="2" type="ORF">HMPREF1077_01538</name>
</gene>
<dbReference type="Pfam" id="PF11589">
    <property type="entry name" value="DUF3244"/>
    <property type="match status" value="1"/>
</dbReference>
<feature type="signal peptide" evidence="1">
    <location>
        <begin position="1"/>
        <end position="22"/>
    </location>
</feature>
<accession>K5ZJ50</accession>
<dbReference type="OrthoDB" id="1100359at2"/>
<proteinExistence type="predicted"/>
<dbReference type="InterPro" id="IPR021638">
    <property type="entry name" value="DUF3244"/>
</dbReference>
<evidence type="ECO:0000256" key="1">
    <source>
        <dbReference type="SAM" id="SignalP"/>
    </source>
</evidence>
<evidence type="ECO:0000313" key="2">
    <source>
        <dbReference type="EMBL" id="EKN11280.1"/>
    </source>
</evidence>
<dbReference type="Gene3D" id="2.60.40.3080">
    <property type="match status" value="1"/>
</dbReference>
<reference evidence="2 3" key="1">
    <citation type="submission" date="2012-02" db="EMBL/GenBank/DDBJ databases">
        <title>The Genome Sequence of Parabacteroides johnsonii CL02T12C29.</title>
        <authorList>
            <consortium name="The Broad Institute Genome Sequencing Platform"/>
            <person name="Earl A."/>
            <person name="Ward D."/>
            <person name="Feldgarden M."/>
            <person name="Gevers D."/>
            <person name="Zitomersky N.L."/>
            <person name="Coyne M.J."/>
            <person name="Comstock L.E."/>
            <person name="Young S.K."/>
            <person name="Zeng Q."/>
            <person name="Gargeya S."/>
            <person name="Fitzgerald M."/>
            <person name="Haas B."/>
            <person name="Abouelleil A."/>
            <person name="Alvarado L."/>
            <person name="Arachchi H.M."/>
            <person name="Berlin A."/>
            <person name="Chapman S.B."/>
            <person name="Gearin G."/>
            <person name="Goldberg J."/>
            <person name="Griggs A."/>
            <person name="Gujja S."/>
            <person name="Hansen M."/>
            <person name="Heiman D."/>
            <person name="Howarth C."/>
            <person name="Larimer J."/>
            <person name="Lui A."/>
            <person name="MacDonald P.J.P."/>
            <person name="McCowen C."/>
            <person name="Montmayeur A."/>
            <person name="Murphy C."/>
            <person name="Neiman D."/>
            <person name="Pearson M."/>
            <person name="Priest M."/>
            <person name="Roberts A."/>
            <person name="Saif S."/>
            <person name="Shea T."/>
            <person name="Sisk P."/>
            <person name="Stolte C."/>
            <person name="Sykes S."/>
            <person name="Wortman J."/>
            <person name="Nusbaum C."/>
            <person name="Birren B."/>
        </authorList>
    </citation>
    <scope>NUCLEOTIDE SEQUENCE [LARGE SCALE GENOMIC DNA]</scope>
    <source>
        <strain evidence="2 3">CL02T12C29</strain>
    </source>
</reference>
<feature type="chain" id="PRO_5003888046" description="DUF3244 domain-containing protein" evidence="1">
    <location>
        <begin position="23"/>
        <end position="117"/>
    </location>
</feature>
<dbReference type="PATRIC" id="fig|999419.3.peg.1577"/>
<name>K5ZJ50_9BACT</name>
<dbReference type="RefSeq" id="WP_008155985.1">
    <property type="nucleotide sequence ID" value="NZ_JH976466.1"/>
</dbReference>
<evidence type="ECO:0000313" key="3">
    <source>
        <dbReference type="Proteomes" id="UP000001218"/>
    </source>
</evidence>
<evidence type="ECO:0008006" key="4">
    <source>
        <dbReference type="Google" id="ProtNLM"/>
    </source>
</evidence>
<dbReference type="Proteomes" id="UP000001218">
    <property type="component" value="Unassembled WGS sequence"/>
</dbReference>